<evidence type="ECO:0000256" key="3">
    <source>
        <dbReference type="ARBA" id="ARBA00018132"/>
    </source>
</evidence>
<dbReference type="InterPro" id="IPR043970">
    <property type="entry name" value="FUZ/MON1/HPS1_longin_3"/>
</dbReference>
<feature type="domain" description="FUZ/MON1/HPS1 second Longin" evidence="6">
    <location>
        <begin position="294"/>
        <end position="428"/>
    </location>
</feature>
<dbReference type="InterPro" id="IPR043972">
    <property type="entry name" value="FUZ/MON1/HPS1_longin_1"/>
</dbReference>
<dbReference type="GO" id="GO:0035658">
    <property type="term" value="C:Mon1-Ccz1 complex"/>
    <property type="evidence" value="ECO:0007669"/>
    <property type="project" value="TreeGrafter"/>
</dbReference>
<dbReference type="GO" id="GO:0016192">
    <property type="term" value="P:vesicle-mediated transport"/>
    <property type="evidence" value="ECO:0007669"/>
    <property type="project" value="InterPro"/>
</dbReference>
<reference evidence="8" key="1">
    <citation type="journal article" date="2021" name="Open Biol.">
        <title>Shared evolutionary footprints suggest mitochondrial oxidative damage underlies multiple complex I losses in fungi.</title>
        <authorList>
            <person name="Schikora-Tamarit M.A."/>
            <person name="Marcet-Houben M."/>
            <person name="Nosek J."/>
            <person name="Gabaldon T."/>
        </authorList>
    </citation>
    <scope>NUCLEOTIDE SEQUENCE</scope>
    <source>
        <strain evidence="8">NCAIM Y.01608</strain>
    </source>
</reference>
<evidence type="ECO:0000259" key="6">
    <source>
        <dbReference type="Pfam" id="PF19037"/>
    </source>
</evidence>
<feature type="domain" description="FUZ/MON1/HPS1 third Longin" evidence="7">
    <location>
        <begin position="472"/>
        <end position="589"/>
    </location>
</feature>
<dbReference type="InterPro" id="IPR004353">
    <property type="entry name" value="Mon1"/>
</dbReference>
<name>A0A9P8NU26_9ASCO</name>
<evidence type="ECO:0000259" key="5">
    <source>
        <dbReference type="Pfam" id="PF19036"/>
    </source>
</evidence>
<evidence type="ECO:0000256" key="2">
    <source>
        <dbReference type="ARBA" id="ARBA00008968"/>
    </source>
</evidence>
<keyword evidence="4" id="KW-0967">Endosome</keyword>
<proteinExistence type="inferred from homology"/>
<evidence type="ECO:0000259" key="7">
    <source>
        <dbReference type="Pfam" id="PF19038"/>
    </source>
</evidence>
<comment type="subcellular location">
    <subcellularLocation>
        <location evidence="4">Endosome</location>
        <location evidence="4">Multivesicular body membrane</location>
        <topology evidence="4">Peripheral membrane protein</topology>
    </subcellularLocation>
    <subcellularLocation>
        <location evidence="1 4">Prevacuolar compartment membrane</location>
        <topology evidence="1 4">Peripheral membrane protein</topology>
    </subcellularLocation>
    <subcellularLocation>
        <location evidence="4">Vacuole membrane</location>
        <topology evidence="4">Peripheral membrane protein</topology>
    </subcellularLocation>
</comment>
<dbReference type="Proteomes" id="UP000788993">
    <property type="component" value="Unassembled WGS sequence"/>
</dbReference>
<comment type="similarity">
    <text evidence="2 4">Belongs to the MON1/SAND family.</text>
</comment>
<organism evidence="8 9">
    <name type="scientific">Ogataea polymorpha</name>
    <dbReference type="NCBI Taxonomy" id="460523"/>
    <lineage>
        <taxon>Eukaryota</taxon>
        <taxon>Fungi</taxon>
        <taxon>Dikarya</taxon>
        <taxon>Ascomycota</taxon>
        <taxon>Saccharomycotina</taxon>
        <taxon>Pichiomycetes</taxon>
        <taxon>Pichiales</taxon>
        <taxon>Pichiaceae</taxon>
        <taxon>Ogataea</taxon>
    </lineage>
</organism>
<dbReference type="PANTHER" id="PTHR13027">
    <property type="entry name" value="SAND PROTEIN-RELATED"/>
    <property type="match status" value="1"/>
</dbReference>
<protein>
    <recommendedName>
        <fullName evidence="3 4">Vacuolar fusion protein MON1</fullName>
    </recommendedName>
</protein>
<keyword evidence="4" id="KW-0072">Autophagy</keyword>
<keyword evidence="4" id="KW-0813">Transport</keyword>
<dbReference type="GO" id="GO:0006914">
    <property type="term" value="P:autophagy"/>
    <property type="evidence" value="ECO:0007669"/>
    <property type="project" value="UniProtKB-UniRule"/>
</dbReference>
<keyword evidence="4" id="KW-0926">Vacuole</keyword>
<evidence type="ECO:0000313" key="8">
    <source>
        <dbReference type="EMBL" id="KAH3659099.1"/>
    </source>
</evidence>
<evidence type="ECO:0000256" key="1">
    <source>
        <dbReference type="ARBA" id="ARBA00004380"/>
    </source>
</evidence>
<dbReference type="GO" id="GO:0000329">
    <property type="term" value="C:fungal-type vacuole membrane"/>
    <property type="evidence" value="ECO:0007669"/>
    <property type="project" value="TreeGrafter"/>
</dbReference>
<dbReference type="AlphaFoldDB" id="A0A9P8NU26"/>
<accession>A0A9P8NU26</accession>
<keyword evidence="4" id="KW-0472">Membrane</keyword>
<evidence type="ECO:0000256" key="4">
    <source>
        <dbReference type="RuleBase" id="RU367048"/>
    </source>
</evidence>
<dbReference type="InterPro" id="IPR043971">
    <property type="entry name" value="FUZ/MON1/HPS1_longin_2"/>
</dbReference>
<keyword evidence="9" id="KW-1185">Reference proteome</keyword>
<comment type="function">
    <text evidence="4">Required for multiple vacuole delivery pathways including the cytoplasm to vacuole transport (Cvt), autophagy, pexophagy and endocytosis.</text>
</comment>
<dbReference type="EMBL" id="JAEUBD010001554">
    <property type="protein sequence ID" value="KAH3659099.1"/>
    <property type="molecule type" value="Genomic_DNA"/>
</dbReference>
<sequence>MDPIAIHENYIHRDSISSGESGQLNRPEVTRLAAQKSQVSLVSNSLVLARPPESTSGVTFVCSQPDNASIAASMEASISGTIFSDSETAFNSLPESLPTIDLGFRPQKADMNDNENAFFVQNKHFFILSVAGKPIYSMHGSDEILTVHAGIIQTIVSYFEFNPDGETEQLRTFTSGGEQKTRFCFLNKAPIILMAISSLDETELQMNQQLDFLYNFLLTILSKPHIDKVFRKRENFDLRKLLGKADIACLDSICNDLANFNNPGLIIGGLECLRMRKSVRRRIENVLLAERSENLLYALLVAPGGRLITVLRPRRHTLHTSDLQLLFSMIFNTNTFRSTPEENEIQQLASNEEFWVPVCFPKFNPNGFLYSFIQFVDLKDEKLMYLHDLNMSALQQDGNPDSSKITVILVSAYKDSFFEMRKIATSIIKSLKLNRTIYRNLFKAVVGTQGANGETGAGSGKVDPVEIPAPLVQHFVFKSKKHTQFVFSRLAHLREPDENMRGQLMMLYAQLHSRFSGASRITGSQQDSDFLDESHFINLVRWKHHNDNLVGFLITTTNYELYLLTNGGIMDKKVLLRSCKNIIKWCQKNQDRLFISGGAVF</sequence>
<feature type="domain" description="FUZ/MON1/HPS1 first Longin" evidence="5">
    <location>
        <begin position="123"/>
        <end position="251"/>
    </location>
</feature>
<gene>
    <name evidence="8" type="ORF">OGATHE_006359</name>
</gene>
<dbReference type="Pfam" id="PF19036">
    <property type="entry name" value="Fuz_longin_1"/>
    <property type="match status" value="1"/>
</dbReference>
<comment type="caution">
    <text evidence="8">The sequence shown here is derived from an EMBL/GenBank/DDBJ whole genome shotgun (WGS) entry which is preliminary data.</text>
</comment>
<reference evidence="8" key="2">
    <citation type="submission" date="2021-01" db="EMBL/GenBank/DDBJ databases">
        <authorList>
            <person name="Schikora-Tamarit M.A."/>
        </authorList>
    </citation>
    <scope>NUCLEOTIDE SEQUENCE</scope>
    <source>
        <strain evidence="8">NCAIM Y.01608</strain>
    </source>
</reference>
<dbReference type="GO" id="GO:0006623">
    <property type="term" value="P:protein targeting to vacuole"/>
    <property type="evidence" value="ECO:0007669"/>
    <property type="project" value="UniProtKB-UniRule"/>
</dbReference>
<evidence type="ECO:0000313" key="9">
    <source>
        <dbReference type="Proteomes" id="UP000788993"/>
    </source>
</evidence>
<dbReference type="Pfam" id="PF19037">
    <property type="entry name" value="Fuz_longin_2"/>
    <property type="match status" value="1"/>
</dbReference>
<dbReference type="Pfam" id="PF19038">
    <property type="entry name" value="Fuz_longin_3"/>
    <property type="match status" value="1"/>
</dbReference>
<dbReference type="GO" id="GO:0032585">
    <property type="term" value="C:multivesicular body membrane"/>
    <property type="evidence" value="ECO:0007669"/>
    <property type="project" value="UniProtKB-SubCell"/>
</dbReference>
<keyword evidence="4" id="KW-0653">Protein transport</keyword>
<dbReference type="PRINTS" id="PR01546">
    <property type="entry name" value="YEAST73DUF"/>
</dbReference>
<dbReference type="PANTHER" id="PTHR13027:SF7">
    <property type="entry name" value="VACUOLAR FUSION PROTEIN MON1 HOMOLOG"/>
    <property type="match status" value="1"/>
</dbReference>